<organism evidence="2">
    <name type="scientific">Emiliania huxleyi</name>
    <name type="common">Coccolithophore</name>
    <name type="synonym">Pontosphaera huxleyi</name>
    <dbReference type="NCBI Taxonomy" id="2903"/>
    <lineage>
        <taxon>Eukaryota</taxon>
        <taxon>Haptista</taxon>
        <taxon>Haptophyta</taxon>
        <taxon>Prymnesiophyceae</taxon>
        <taxon>Isochrysidales</taxon>
        <taxon>Noelaerhabdaceae</taxon>
        <taxon>Emiliania</taxon>
    </lineage>
</organism>
<dbReference type="AlphaFoldDB" id="A0A7S3SI67"/>
<name>A0A7S3SI67_EMIHU</name>
<accession>A0A7S3SI67</accession>
<gene>
    <name evidence="2" type="ORF">EHUX00137_LOCUS20520</name>
</gene>
<reference evidence="2" key="1">
    <citation type="submission" date="2021-01" db="EMBL/GenBank/DDBJ databases">
        <authorList>
            <person name="Corre E."/>
            <person name="Pelletier E."/>
            <person name="Niang G."/>
            <person name="Scheremetjew M."/>
            <person name="Finn R."/>
            <person name="Kale V."/>
            <person name="Holt S."/>
            <person name="Cochrane G."/>
            <person name="Meng A."/>
            <person name="Brown T."/>
            <person name="Cohen L."/>
        </authorList>
    </citation>
    <scope>NUCLEOTIDE SEQUENCE</scope>
    <source>
        <strain evidence="2">379</strain>
    </source>
</reference>
<sequence>MSFVEKHHWENALPLLEAHAETFCQLSSGNQAHQLPVPKALPHQLAAVRGDRTRVLALHYPPPRSPGYLTSKGDATDATTRLLASAVNKAFQEHHLNFDQTFDVIGDLYDGPHDFKVDGRDFNFETHFFDKLSPEEQQAWWETKVGTLIGIIVDEIVQRGRKGADVLAMGVLPRKWWPELLAAAVPLAREQARRILGLTYLPPYDIAYPSTSGGQLPPLPPDEETGRAPSCGDIEIQHPCGALSFMSLDQRARLDAGLQWLHRHILGDSHVVYFRRLTPKFGDYSEAERRRAQADAKAREGGFEGQLPDELDRPPTEEEEKAMKAAIARAGTARLCGGKKAVEKRLDKPFAQVTDAELSALLTQLNDDAKVENRLPDTS</sequence>
<feature type="region of interest" description="Disordered" evidence="1">
    <location>
        <begin position="288"/>
        <end position="314"/>
    </location>
</feature>
<proteinExistence type="predicted"/>
<evidence type="ECO:0000313" key="2">
    <source>
        <dbReference type="EMBL" id="CAE0554245.1"/>
    </source>
</evidence>
<protein>
    <submittedName>
        <fullName evidence="2">Uncharacterized protein</fullName>
    </submittedName>
</protein>
<feature type="compositionally biased region" description="Basic and acidic residues" evidence="1">
    <location>
        <begin position="288"/>
        <end position="302"/>
    </location>
</feature>
<evidence type="ECO:0000256" key="1">
    <source>
        <dbReference type="SAM" id="MobiDB-lite"/>
    </source>
</evidence>
<dbReference type="EMBL" id="HBIR01026621">
    <property type="protein sequence ID" value="CAE0554245.1"/>
    <property type="molecule type" value="Transcribed_RNA"/>
</dbReference>